<proteinExistence type="predicted"/>
<gene>
    <name evidence="1" type="ORF">SAMN05518863_109177</name>
</gene>
<sequence length="121" mass="12516">MNIQIASPDQISKLLAFIAVKAKGTRFEIPASLLQNVESELRDFCKTRRITVQFIDASTERVIVFCAAGAATGTVMGAMCGGVLGALTGALIGSAAGAALAQMRITIYPEAGSDNLVLALA</sequence>
<reference evidence="1 2" key="1">
    <citation type="submission" date="2016-10" db="EMBL/GenBank/DDBJ databases">
        <authorList>
            <person name="Varghese N."/>
            <person name="Submissions S."/>
        </authorList>
    </citation>
    <scope>NUCLEOTIDE SEQUENCE [LARGE SCALE GENOMIC DNA]</scope>
    <source>
        <strain evidence="1 2">YR512</strain>
    </source>
</reference>
<protein>
    <recommendedName>
        <fullName evidence="3">Glycine zipper family protein</fullName>
    </recommendedName>
</protein>
<evidence type="ECO:0008006" key="3">
    <source>
        <dbReference type="Google" id="ProtNLM"/>
    </source>
</evidence>
<dbReference type="Proteomes" id="UP000198841">
    <property type="component" value="Unassembled WGS sequence"/>
</dbReference>
<accession>A0A1I4BXY3</accession>
<evidence type="ECO:0000313" key="2">
    <source>
        <dbReference type="Proteomes" id="UP000198841"/>
    </source>
</evidence>
<name>A0A1I4BXY3_9GAMM</name>
<organism evidence="1 2">
    <name type="scientific">Candidatus Pantoea symbiotica</name>
    <dbReference type="NCBI Taxonomy" id="1884370"/>
    <lineage>
        <taxon>Bacteria</taxon>
        <taxon>Pseudomonadati</taxon>
        <taxon>Pseudomonadota</taxon>
        <taxon>Gammaproteobacteria</taxon>
        <taxon>Enterobacterales</taxon>
        <taxon>Erwiniaceae</taxon>
        <taxon>Pantoea</taxon>
    </lineage>
</organism>
<dbReference type="EMBL" id="FOSD01000009">
    <property type="protein sequence ID" value="SFK72856.1"/>
    <property type="molecule type" value="Genomic_DNA"/>
</dbReference>
<keyword evidence="2" id="KW-1185">Reference proteome</keyword>
<evidence type="ECO:0000313" key="1">
    <source>
        <dbReference type="EMBL" id="SFK72856.1"/>
    </source>
</evidence>
<dbReference type="RefSeq" id="WP_091004198.1">
    <property type="nucleotide sequence ID" value="NZ_FOSD01000009.1"/>
</dbReference>
<comment type="caution">
    <text evidence="1">The sequence shown here is derived from an EMBL/GenBank/DDBJ whole genome shotgun (WGS) entry which is preliminary data.</text>
</comment>